<accession>A0A116MKJ2</accession>
<keyword evidence="1" id="KW-0812">Transmembrane</keyword>
<reference evidence="2 3" key="1">
    <citation type="submission" date="2016-02" db="EMBL/GenBank/DDBJ databases">
        <authorList>
            <consortium name="Pathogen Informatics"/>
        </authorList>
    </citation>
    <scope>NUCLEOTIDE SEQUENCE [LARGE SCALE GENOMIC DNA]</scope>
    <source>
        <strain evidence="2 3">LSS69</strain>
    </source>
</reference>
<gene>
    <name evidence="2" type="ORF">ERS132431_01805</name>
</gene>
<dbReference type="AlphaFoldDB" id="A0A116MKJ2"/>
<feature type="transmembrane region" description="Helical" evidence="1">
    <location>
        <begin position="33"/>
        <end position="50"/>
    </location>
</feature>
<sequence length="115" mass="12858">MNNFNTKLVLSLFVLAYATICSLFIHSFLTGDAPPILILLFTILPILNSDRKTTSPEANAVQKAIYLYRKPLLWFLFAGFALTFSIGFFTGQIKPLLAGFWGILAILLFIGQLKK</sequence>
<protein>
    <submittedName>
        <fullName evidence="2">Membrane protein</fullName>
    </submittedName>
</protein>
<dbReference type="EMBL" id="FIHS01000026">
    <property type="protein sequence ID" value="CYV52777.1"/>
    <property type="molecule type" value="Genomic_DNA"/>
</dbReference>
<keyword evidence="1" id="KW-1133">Transmembrane helix</keyword>
<name>A0A116MKJ2_STRSU</name>
<proteinExistence type="predicted"/>
<dbReference type="RefSeq" id="WP_044690195.1">
    <property type="nucleotide sequence ID" value="NZ_CEHX01000064.1"/>
</dbReference>
<evidence type="ECO:0000256" key="1">
    <source>
        <dbReference type="SAM" id="Phobius"/>
    </source>
</evidence>
<evidence type="ECO:0000313" key="2">
    <source>
        <dbReference type="EMBL" id="CYV52777.1"/>
    </source>
</evidence>
<keyword evidence="1" id="KW-0472">Membrane</keyword>
<dbReference type="Proteomes" id="UP000071533">
    <property type="component" value="Unassembled WGS sequence"/>
</dbReference>
<organism evidence="2 3">
    <name type="scientific">Streptococcus suis</name>
    <dbReference type="NCBI Taxonomy" id="1307"/>
    <lineage>
        <taxon>Bacteria</taxon>
        <taxon>Bacillati</taxon>
        <taxon>Bacillota</taxon>
        <taxon>Bacilli</taxon>
        <taxon>Lactobacillales</taxon>
        <taxon>Streptococcaceae</taxon>
        <taxon>Streptococcus</taxon>
    </lineage>
</organism>
<feature type="transmembrane region" description="Helical" evidence="1">
    <location>
        <begin position="96"/>
        <end position="113"/>
    </location>
</feature>
<feature type="transmembrane region" description="Helical" evidence="1">
    <location>
        <begin position="71"/>
        <end position="90"/>
    </location>
</feature>
<evidence type="ECO:0000313" key="3">
    <source>
        <dbReference type="Proteomes" id="UP000071533"/>
    </source>
</evidence>